<keyword evidence="1" id="KW-0812">Transmembrane</keyword>
<evidence type="ECO:0000313" key="2">
    <source>
        <dbReference type="EMBL" id="KKO73685.1"/>
    </source>
</evidence>
<keyword evidence="1" id="KW-1133">Transmembrane helix</keyword>
<gene>
    <name evidence="2" type="ORF">AAJ76_307000986</name>
</gene>
<dbReference type="GeneID" id="36320068"/>
<protein>
    <submittedName>
        <fullName evidence="2">Uncharacterized protein</fullName>
    </submittedName>
</protein>
<dbReference type="VEuPathDB" id="MicrosporidiaDB:AAJ76_307000986"/>
<keyword evidence="1" id="KW-0472">Membrane</keyword>
<accession>A0A0F9W9L4</accession>
<feature type="transmembrane region" description="Helical" evidence="1">
    <location>
        <begin position="21"/>
        <end position="38"/>
    </location>
</feature>
<reference evidence="2 3" key="1">
    <citation type="journal article" date="2015" name="Environ. Microbiol.">
        <title>Genome analyses suggest the presence of polyploidy and recent human-driven expansions in eight global populations of the honeybee pathogen Nosema ceranae.</title>
        <authorList>
            <person name="Pelin A."/>
            <person name="Selman M."/>
            <person name="Aris-Brosou S."/>
            <person name="Farinelli L."/>
            <person name="Corradi N."/>
        </authorList>
    </citation>
    <scope>NUCLEOTIDE SEQUENCE [LARGE SCALE GENOMIC DNA]</scope>
    <source>
        <strain evidence="2 3">PA08 1199</strain>
    </source>
</reference>
<sequence length="94" mass="11203">MLAQLSKEKKIFNFASSLDSNSSSYFFSYILFLFHLKFNLPTFLRQPKFNPSAYLSKIYIILFLSFLYTLLLNICIKHYILLAWSFNQDTFYSL</sequence>
<name>A0A0F9W9L4_9MICR</name>
<dbReference type="Proteomes" id="UP000034350">
    <property type="component" value="Unassembled WGS sequence"/>
</dbReference>
<proteinExistence type="predicted"/>
<dbReference type="AlphaFoldDB" id="A0A0F9W9L4"/>
<comment type="caution">
    <text evidence="2">The sequence shown here is derived from an EMBL/GenBank/DDBJ whole genome shotgun (WGS) entry which is preliminary data.</text>
</comment>
<evidence type="ECO:0000313" key="3">
    <source>
        <dbReference type="Proteomes" id="UP000034350"/>
    </source>
</evidence>
<dbReference type="RefSeq" id="XP_024329427.1">
    <property type="nucleotide sequence ID" value="XM_024475135.1"/>
</dbReference>
<organism evidence="2 3">
    <name type="scientific">Vairimorpha ceranae</name>
    <dbReference type="NCBI Taxonomy" id="40302"/>
    <lineage>
        <taxon>Eukaryota</taxon>
        <taxon>Fungi</taxon>
        <taxon>Fungi incertae sedis</taxon>
        <taxon>Microsporidia</taxon>
        <taxon>Nosematidae</taxon>
        <taxon>Vairimorpha</taxon>
    </lineage>
</organism>
<dbReference type="EMBL" id="JPQZ01000307">
    <property type="protein sequence ID" value="KKO73685.1"/>
    <property type="molecule type" value="Genomic_DNA"/>
</dbReference>
<evidence type="ECO:0000256" key="1">
    <source>
        <dbReference type="SAM" id="Phobius"/>
    </source>
</evidence>
<feature type="transmembrane region" description="Helical" evidence="1">
    <location>
        <begin position="58"/>
        <end position="76"/>
    </location>
</feature>
<keyword evidence="3" id="KW-1185">Reference proteome</keyword>